<sequence>DEKITTIFMVPTMYRLWLNHADMDKFDLSSLTMISSGGAKMSKDMKIEILERFPDQILVDGYGSTETI</sequence>
<dbReference type="AlphaFoldDB" id="X1DX70"/>
<protein>
    <recommendedName>
        <fullName evidence="1">AMP-dependent synthetase/ligase domain-containing protein</fullName>
    </recommendedName>
</protein>
<feature type="domain" description="AMP-dependent synthetase/ligase" evidence="1">
    <location>
        <begin position="2"/>
        <end position="67"/>
    </location>
</feature>
<organism evidence="2">
    <name type="scientific">marine sediment metagenome</name>
    <dbReference type="NCBI Taxonomy" id="412755"/>
    <lineage>
        <taxon>unclassified sequences</taxon>
        <taxon>metagenomes</taxon>
        <taxon>ecological metagenomes</taxon>
    </lineage>
</organism>
<dbReference type="Pfam" id="PF00501">
    <property type="entry name" value="AMP-binding"/>
    <property type="match status" value="1"/>
</dbReference>
<dbReference type="Gene3D" id="3.40.50.980">
    <property type="match status" value="1"/>
</dbReference>
<dbReference type="SUPFAM" id="SSF56801">
    <property type="entry name" value="Acetyl-CoA synthetase-like"/>
    <property type="match status" value="1"/>
</dbReference>
<reference evidence="2" key="1">
    <citation type="journal article" date="2014" name="Front. Microbiol.">
        <title>High frequency of phylogenetically diverse reductive dehalogenase-homologous genes in deep subseafloor sedimentary metagenomes.</title>
        <authorList>
            <person name="Kawai M."/>
            <person name="Futagami T."/>
            <person name="Toyoda A."/>
            <person name="Takaki Y."/>
            <person name="Nishi S."/>
            <person name="Hori S."/>
            <person name="Arai W."/>
            <person name="Tsubouchi T."/>
            <person name="Morono Y."/>
            <person name="Uchiyama I."/>
            <person name="Ito T."/>
            <person name="Fujiyama A."/>
            <person name="Inagaki F."/>
            <person name="Takami H."/>
        </authorList>
    </citation>
    <scope>NUCLEOTIDE SEQUENCE</scope>
    <source>
        <strain evidence="2">Expedition CK06-06</strain>
    </source>
</reference>
<name>X1DX70_9ZZZZ</name>
<evidence type="ECO:0000259" key="1">
    <source>
        <dbReference type="Pfam" id="PF00501"/>
    </source>
</evidence>
<feature type="non-terminal residue" evidence="2">
    <location>
        <position position="1"/>
    </location>
</feature>
<proteinExistence type="predicted"/>
<feature type="non-terminal residue" evidence="2">
    <location>
        <position position="68"/>
    </location>
</feature>
<gene>
    <name evidence="2" type="ORF">S01H4_66589</name>
</gene>
<dbReference type="EMBL" id="BART01041329">
    <property type="protein sequence ID" value="GAH24897.1"/>
    <property type="molecule type" value="Genomic_DNA"/>
</dbReference>
<evidence type="ECO:0000313" key="2">
    <source>
        <dbReference type="EMBL" id="GAH24897.1"/>
    </source>
</evidence>
<comment type="caution">
    <text evidence="2">The sequence shown here is derived from an EMBL/GenBank/DDBJ whole genome shotgun (WGS) entry which is preliminary data.</text>
</comment>
<accession>X1DX70</accession>
<dbReference type="InterPro" id="IPR000873">
    <property type="entry name" value="AMP-dep_synth/lig_dom"/>
</dbReference>